<dbReference type="KEGG" id="amg:AMEC673_18725"/>
<dbReference type="Proteomes" id="UP000006296">
    <property type="component" value="Chromosome"/>
</dbReference>
<sequence>MAFSDNIWWTKKARIEAEKRLLMYSFQSQVLLLWYSFSGVAASIYHLKNGTSSEEMWVIYSVLTLCISVFISGLSFKERAALIKDSYEALNTLYYKVKSVESERGEEANKRIALLRDEYSQLMGTSENHTDTDFSKAVCIAYYTSNGIKDKKSKLKDGITKAPTKLMLIDVVLWYLKKYALFIGLFTIPIAVPYILVSFK</sequence>
<proteinExistence type="predicted"/>
<evidence type="ECO:0000259" key="2">
    <source>
        <dbReference type="Pfam" id="PF18160"/>
    </source>
</evidence>
<evidence type="ECO:0000256" key="1">
    <source>
        <dbReference type="SAM" id="Phobius"/>
    </source>
</evidence>
<feature type="domain" description="SMODS and SLOG-associating 2TM effector" evidence="2">
    <location>
        <begin position="4"/>
        <end position="195"/>
    </location>
</feature>
<feature type="transmembrane region" description="Helical" evidence="1">
    <location>
        <begin position="179"/>
        <end position="197"/>
    </location>
</feature>
<dbReference type="EMBL" id="CP003844">
    <property type="protein sequence ID" value="AFT76421.1"/>
    <property type="molecule type" value="Genomic_DNA"/>
</dbReference>
<name>A0AB33A3U4_ALTME</name>
<accession>A0AB33A3U4</accession>
<evidence type="ECO:0000313" key="4">
    <source>
        <dbReference type="Proteomes" id="UP000006296"/>
    </source>
</evidence>
<keyword evidence="1" id="KW-0472">Membrane</keyword>
<evidence type="ECO:0000313" key="3">
    <source>
        <dbReference type="EMBL" id="AFT76421.1"/>
    </source>
</evidence>
<dbReference type="RefSeq" id="WP_014977746.1">
    <property type="nucleotide sequence ID" value="NC_018678.1"/>
</dbReference>
<gene>
    <name evidence="3" type="ordered locus">AMEC673_18725</name>
</gene>
<keyword evidence="1" id="KW-0812">Transmembrane</keyword>
<feature type="transmembrane region" description="Helical" evidence="1">
    <location>
        <begin position="21"/>
        <end position="45"/>
    </location>
</feature>
<dbReference type="Pfam" id="PF18160">
    <property type="entry name" value="SLATT_5"/>
    <property type="match status" value="1"/>
</dbReference>
<protein>
    <recommendedName>
        <fullName evidence="2">SMODS and SLOG-associating 2TM effector domain-containing protein</fullName>
    </recommendedName>
</protein>
<dbReference type="NCBIfam" id="NF033631">
    <property type="entry name" value="SLATT_5"/>
    <property type="match status" value="1"/>
</dbReference>
<keyword evidence="1" id="KW-1133">Transmembrane helix</keyword>
<reference evidence="4" key="1">
    <citation type="journal article" date="2012" name="Sci. Rep.">
        <title>Genomes of surface isolates of Alteromonas macleodii: the life of a widespread marine opportunistic copiotroph.</title>
        <authorList>
            <person name="Lopez-Perez M."/>
            <person name="Gonzaga A."/>
            <person name="Martin-Cuadrado A.B."/>
            <person name="Onyshchenko O."/>
            <person name="Ghavidel A."/>
            <person name="Ghai R."/>
            <person name="Rodriguez-Valera F."/>
        </authorList>
    </citation>
    <scope>NUCLEOTIDE SEQUENCE [LARGE SCALE GENOMIC DNA]</scope>
    <source>
        <strain evidence="4">English Channel 673</strain>
    </source>
</reference>
<feature type="transmembrane region" description="Helical" evidence="1">
    <location>
        <begin position="57"/>
        <end position="76"/>
    </location>
</feature>
<dbReference type="InterPro" id="IPR041115">
    <property type="entry name" value="SLATT_5"/>
</dbReference>
<organism evidence="3 4">
    <name type="scientific">Alteromonas macleodii (strain English Channel 673)</name>
    <dbReference type="NCBI Taxonomy" id="1004788"/>
    <lineage>
        <taxon>Bacteria</taxon>
        <taxon>Pseudomonadati</taxon>
        <taxon>Pseudomonadota</taxon>
        <taxon>Gammaproteobacteria</taxon>
        <taxon>Alteromonadales</taxon>
        <taxon>Alteromonadaceae</taxon>
        <taxon>Alteromonas/Salinimonas group</taxon>
        <taxon>Alteromonas</taxon>
    </lineage>
</organism>
<dbReference type="AlphaFoldDB" id="A0AB33A3U4"/>